<organism evidence="8 9">
    <name type="scientific">Amycolatopsis melonis</name>
    <dbReference type="NCBI Taxonomy" id="3156488"/>
    <lineage>
        <taxon>Bacteria</taxon>
        <taxon>Bacillati</taxon>
        <taxon>Actinomycetota</taxon>
        <taxon>Actinomycetes</taxon>
        <taxon>Pseudonocardiales</taxon>
        <taxon>Pseudonocardiaceae</taxon>
        <taxon>Amycolatopsis</taxon>
    </lineage>
</organism>
<evidence type="ECO:0000313" key="8">
    <source>
        <dbReference type="EMBL" id="MEQ0565400.1"/>
    </source>
</evidence>
<feature type="transmembrane region" description="Helical" evidence="6">
    <location>
        <begin position="31"/>
        <end position="55"/>
    </location>
</feature>
<dbReference type="Proteomes" id="UP001440984">
    <property type="component" value="Unassembled WGS sequence"/>
</dbReference>
<evidence type="ECO:0000256" key="2">
    <source>
        <dbReference type="ARBA" id="ARBA00022448"/>
    </source>
</evidence>
<evidence type="ECO:0000256" key="3">
    <source>
        <dbReference type="ARBA" id="ARBA00022692"/>
    </source>
</evidence>
<evidence type="ECO:0000313" key="9">
    <source>
        <dbReference type="Proteomes" id="UP001440984"/>
    </source>
</evidence>
<accession>A0ABV0LSZ3</accession>
<feature type="transmembrane region" description="Helical" evidence="6">
    <location>
        <begin position="89"/>
        <end position="107"/>
    </location>
</feature>
<dbReference type="InterPro" id="IPR020846">
    <property type="entry name" value="MFS_dom"/>
</dbReference>
<dbReference type="Pfam" id="PF07690">
    <property type="entry name" value="MFS_1"/>
    <property type="match status" value="1"/>
</dbReference>
<dbReference type="RefSeq" id="WP_348956619.1">
    <property type="nucleotide sequence ID" value="NZ_JBDZYD010000020.1"/>
</dbReference>
<name>A0ABV0LSZ3_9PSEU</name>
<dbReference type="PANTHER" id="PTHR42718">
    <property type="entry name" value="MAJOR FACILITATOR SUPERFAMILY MULTIDRUG TRANSPORTER MFSC"/>
    <property type="match status" value="1"/>
</dbReference>
<dbReference type="PROSITE" id="PS00216">
    <property type="entry name" value="SUGAR_TRANSPORT_1"/>
    <property type="match status" value="1"/>
</dbReference>
<dbReference type="PANTHER" id="PTHR42718:SF9">
    <property type="entry name" value="MAJOR FACILITATOR SUPERFAMILY MULTIDRUG TRANSPORTER MFSC"/>
    <property type="match status" value="1"/>
</dbReference>
<dbReference type="SUPFAM" id="SSF103473">
    <property type="entry name" value="MFS general substrate transporter"/>
    <property type="match status" value="1"/>
</dbReference>
<proteinExistence type="predicted"/>
<dbReference type="InterPro" id="IPR011701">
    <property type="entry name" value="MFS"/>
</dbReference>
<keyword evidence="2" id="KW-0813">Transport</keyword>
<keyword evidence="5 6" id="KW-0472">Membrane</keyword>
<keyword evidence="4 6" id="KW-1133">Transmembrane helix</keyword>
<comment type="caution">
    <text evidence="8">The sequence shown here is derived from an EMBL/GenBank/DDBJ whole genome shotgun (WGS) entry which is preliminary data.</text>
</comment>
<dbReference type="InterPro" id="IPR005829">
    <property type="entry name" value="Sugar_transporter_CS"/>
</dbReference>
<reference evidence="8 9" key="1">
    <citation type="submission" date="2024-05" db="EMBL/GenBank/DDBJ databases">
        <authorList>
            <person name="Zhao H."/>
            <person name="Xu Y."/>
            <person name="Lin S."/>
            <person name="Spain J.C."/>
            <person name="Zhou N.-Y."/>
        </authorList>
    </citation>
    <scope>NUCLEOTIDE SEQUENCE [LARGE SCALE GENOMIC DNA]</scope>
    <source>
        <strain evidence="8 9">NEAU-NG30</strain>
    </source>
</reference>
<keyword evidence="9" id="KW-1185">Reference proteome</keyword>
<feature type="domain" description="Major facilitator superfamily (MFS) profile" evidence="7">
    <location>
        <begin position="1"/>
        <end position="254"/>
    </location>
</feature>
<evidence type="ECO:0000256" key="6">
    <source>
        <dbReference type="SAM" id="Phobius"/>
    </source>
</evidence>
<evidence type="ECO:0000256" key="1">
    <source>
        <dbReference type="ARBA" id="ARBA00004651"/>
    </source>
</evidence>
<keyword evidence="3 6" id="KW-0812">Transmembrane</keyword>
<evidence type="ECO:0000256" key="4">
    <source>
        <dbReference type="ARBA" id="ARBA00022989"/>
    </source>
</evidence>
<dbReference type="InterPro" id="IPR036259">
    <property type="entry name" value="MFS_trans_sf"/>
</dbReference>
<evidence type="ECO:0000256" key="5">
    <source>
        <dbReference type="ARBA" id="ARBA00023136"/>
    </source>
</evidence>
<feature type="transmembrane region" description="Helical" evidence="6">
    <location>
        <begin position="147"/>
        <end position="168"/>
    </location>
</feature>
<dbReference type="EMBL" id="JBDZYD010000020">
    <property type="protein sequence ID" value="MEQ0565400.1"/>
    <property type="molecule type" value="Genomic_DNA"/>
</dbReference>
<protein>
    <submittedName>
        <fullName evidence="8">MFS transporter</fullName>
    </submittedName>
</protein>
<gene>
    <name evidence="8" type="ORF">ABJI51_40520</name>
</gene>
<sequence>MSTAGSGRCIAALALSAGALADRYGRKRMFVTGVVLFTAGSAVCALAPDAVVLVIGRFVQGTGAAITVPGTLSLIAQGFPEQGQRARAIGVWSMVAGLAAIAGPVLGGALVDAFGWSSIFLINLPIGLVAVVVAVRSVTESADPDHASLDPAGQVLCVAWLGLLLYGLINAGTAGWSGAGTVLPLAGFLVVEVRQDRPMLPVRLFRHPPFAGANTASFLLGFSVLSALFFLPLYLQQVQGVSAAGPGGRGRACR</sequence>
<dbReference type="PROSITE" id="PS50850">
    <property type="entry name" value="MFS"/>
    <property type="match status" value="1"/>
</dbReference>
<dbReference type="Gene3D" id="1.20.1250.20">
    <property type="entry name" value="MFS general substrate transporter like domains"/>
    <property type="match status" value="1"/>
</dbReference>
<comment type="subcellular location">
    <subcellularLocation>
        <location evidence="1">Cell membrane</location>
        <topology evidence="1">Multi-pass membrane protein</topology>
    </subcellularLocation>
</comment>
<feature type="transmembrane region" description="Helical" evidence="6">
    <location>
        <begin position="212"/>
        <end position="235"/>
    </location>
</feature>
<feature type="transmembrane region" description="Helical" evidence="6">
    <location>
        <begin position="113"/>
        <end position="135"/>
    </location>
</feature>
<evidence type="ECO:0000259" key="7">
    <source>
        <dbReference type="PROSITE" id="PS50850"/>
    </source>
</evidence>